<dbReference type="RefSeq" id="WP_329082120.1">
    <property type="nucleotide sequence ID" value="NZ_CP109495.1"/>
</dbReference>
<dbReference type="PANTHER" id="PTHR47691">
    <property type="entry name" value="REGULATOR-RELATED"/>
    <property type="match status" value="1"/>
</dbReference>
<accession>A0ABZ2AED4</accession>
<feature type="compositionally biased region" description="Low complexity" evidence="1">
    <location>
        <begin position="377"/>
        <end position="388"/>
    </location>
</feature>
<dbReference type="InterPro" id="IPR027417">
    <property type="entry name" value="P-loop_NTPase"/>
</dbReference>
<dbReference type="PRINTS" id="PR00364">
    <property type="entry name" value="DISEASERSIST"/>
</dbReference>
<name>A0ABZ2AED4_STRNV</name>
<proteinExistence type="predicted"/>
<organism evidence="2 3">
    <name type="scientific">Streptomyces niveus</name>
    <name type="common">Streptomyces spheroides</name>
    <dbReference type="NCBI Taxonomy" id="193462"/>
    <lineage>
        <taxon>Bacteria</taxon>
        <taxon>Bacillati</taxon>
        <taxon>Actinomycetota</taxon>
        <taxon>Actinomycetes</taxon>
        <taxon>Kitasatosporales</taxon>
        <taxon>Streptomycetaceae</taxon>
        <taxon>Streptomyces</taxon>
    </lineage>
</organism>
<sequence>MAYELPPEIVHFVNREDEQNRALTAVAEWNARSRPLCLALSGPGGSGKTELAFRIARTLRDRYPDSVLYVDLDEYRRDGAVVVADVLGQLLVSLGVAPDMLANSFKGRCKQYWTRTDGQRLVVVIDNARYGAEVVPLLPGSGASVAIVASHGPLYDIEDGAAVDLELHPLDAADSAELLRLVVRDQRLSDEPDAARGLVQLCAGLPAALHVAARWIRKYRRRPLSRLLAELSKELDEKGIPVVEKVWDAAYLSLTSEAALLYRLLADHPGPSFTPESATALLGLGRDAADGALEELEVAGLLDTREASSTADGRLRLPELMRAHARRRARTDGAERERAEAQRRIVTWFLRQAQRADLYAAGPRLVVGDAVPPLEGAPDAPLADPTDATDAERRERARSAARWLNTERHALYASVRLAHSLGLDTETWALCEPLWTHFLDHPHPGDDIEVFGLGVAAAGRAGNLPALVRMRCQLARPLWEQGRTDEAAQELARALATLDTLVESTRTSKLRASAIEFRGTLHAVQGDWAAAAADFRRSRDVHHTISNAYGVTLQTYRLGQATAELGDVDEAAQLLAQAHRSAVELGRERLAGRIGFALGGALRGLGRTGEARVLYDDALTSARGRGSEADEQRILDAFAELADEEGHFDEAGAHRAAAHAIRVRNGLA</sequence>
<dbReference type="Gene3D" id="3.40.50.300">
    <property type="entry name" value="P-loop containing nucleotide triphosphate hydrolases"/>
    <property type="match status" value="1"/>
</dbReference>
<dbReference type="InterPro" id="IPR011990">
    <property type="entry name" value="TPR-like_helical_dom_sf"/>
</dbReference>
<dbReference type="Gene3D" id="1.25.40.10">
    <property type="entry name" value="Tetratricopeptide repeat domain"/>
    <property type="match status" value="1"/>
</dbReference>
<dbReference type="SUPFAM" id="SSF48452">
    <property type="entry name" value="TPR-like"/>
    <property type="match status" value="1"/>
</dbReference>
<dbReference type="SUPFAM" id="SSF52540">
    <property type="entry name" value="P-loop containing nucleoside triphosphate hydrolases"/>
    <property type="match status" value="1"/>
</dbReference>
<dbReference type="Proteomes" id="UP001432209">
    <property type="component" value="Chromosome"/>
</dbReference>
<keyword evidence="3" id="KW-1185">Reference proteome</keyword>
<reference evidence="2" key="1">
    <citation type="submission" date="2022-10" db="EMBL/GenBank/DDBJ databases">
        <title>The complete genomes of actinobacterial strains from the NBC collection.</title>
        <authorList>
            <person name="Joergensen T.S."/>
            <person name="Alvarez Arevalo M."/>
            <person name="Sterndorff E.B."/>
            <person name="Faurdal D."/>
            <person name="Vuksanovic O."/>
            <person name="Mourched A.-S."/>
            <person name="Charusanti P."/>
            <person name="Shaw S."/>
            <person name="Blin K."/>
            <person name="Weber T."/>
        </authorList>
    </citation>
    <scope>NUCLEOTIDE SEQUENCE</scope>
    <source>
        <strain evidence="2">NBC_01432</strain>
    </source>
</reference>
<protein>
    <recommendedName>
        <fullName evidence="4">AAA+ ATPase domain-containing protein</fullName>
    </recommendedName>
</protein>
<evidence type="ECO:0000256" key="1">
    <source>
        <dbReference type="SAM" id="MobiDB-lite"/>
    </source>
</evidence>
<dbReference type="EMBL" id="CP109495">
    <property type="protein sequence ID" value="WUX57070.1"/>
    <property type="molecule type" value="Genomic_DNA"/>
</dbReference>
<gene>
    <name evidence="2" type="ORF">OG442_39090</name>
</gene>
<evidence type="ECO:0000313" key="3">
    <source>
        <dbReference type="Proteomes" id="UP001432209"/>
    </source>
</evidence>
<evidence type="ECO:0008006" key="4">
    <source>
        <dbReference type="Google" id="ProtNLM"/>
    </source>
</evidence>
<dbReference type="PANTHER" id="PTHR47691:SF3">
    <property type="entry name" value="HTH-TYPE TRANSCRIPTIONAL REGULATOR RV0890C-RELATED"/>
    <property type="match status" value="1"/>
</dbReference>
<feature type="region of interest" description="Disordered" evidence="1">
    <location>
        <begin position="372"/>
        <end position="395"/>
    </location>
</feature>
<evidence type="ECO:0000313" key="2">
    <source>
        <dbReference type="EMBL" id="WUX57070.1"/>
    </source>
</evidence>